<proteinExistence type="predicted"/>
<dbReference type="SUPFAM" id="SSF54060">
    <property type="entry name" value="His-Me finger endonucleases"/>
    <property type="match status" value="1"/>
</dbReference>
<keyword evidence="1" id="KW-0540">Nuclease</keyword>
<dbReference type="Pfam" id="PF13365">
    <property type="entry name" value="Trypsin_2"/>
    <property type="match status" value="1"/>
</dbReference>
<dbReference type="InterPro" id="IPR043504">
    <property type="entry name" value="Peptidase_S1_PA_chymotrypsin"/>
</dbReference>
<evidence type="ECO:0000313" key="4">
    <source>
        <dbReference type="Proteomes" id="UP001550850"/>
    </source>
</evidence>
<protein>
    <submittedName>
        <fullName evidence="3">Endonuclease</fullName>
    </submittedName>
</protein>
<dbReference type="PANTHER" id="PTHR33607">
    <property type="entry name" value="ENDONUCLEASE-1"/>
    <property type="match status" value="1"/>
</dbReference>
<gene>
    <name evidence="3" type="ORF">AB0E65_08485</name>
</gene>
<evidence type="ECO:0000313" key="3">
    <source>
        <dbReference type="EMBL" id="MEU3554246.1"/>
    </source>
</evidence>
<keyword evidence="2" id="KW-0378">Hydrolase</keyword>
<dbReference type="EMBL" id="JBEZUR010000009">
    <property type="protein sequence ID" value="MEU3554246.1"/>
    <property type="molecule type" value="Genomic_DNA"/>
</dbReference>
<dbReference type="Gene3D" id="2.40.10.10">
    <property type="entry name" value="Trypsin-like serine proteases"/>
    <property type="match status" value="2"/>
</dbReference>
<dbReference type="SUPFAM" id="SSF50494">
    <property type="entry name" value="Trypsin-like serine proteases"/>
    <property type="match status" value="1"/>
</dbReference>
<evidence type="ECO:0000256" key="2">
    <source>
        <dbReference type="ARBA" id="ARBA00022801"/>
    </source>
</evidence>
<sequence>MTIAEHVSRADTDYPEQLRQAARRYDARSARREERLRAVERRGVLQANDPDRVTERLARLNADWSLARSVERAETGPGATADGAPSVAAVPFGPDLLGLERVMGRNDLIGVAFLEAGRSAARPVGRVTVRGPGGGRHGTGFMVSPSLLMTNNHVLRDEAEAERGVVEFDYQDGPDGHPLASVVFALEPRRFFATDRALDFTVVAVAERDRRETRDAQDGRDGRLADYRWLPLDGARGKVLVGETVNIVQHPNGEPKQVALRENTVVDLLDGFVQYTTDSAPGSSGSPVFNDQWEVVALHHSAVPVTDEEGRPLDVDGGVWSPEAGEHRVAWKANEGVRVSSILRALGALSLTGTAARLRDELFRLPAGDAAAGAARSAGAASGAARAATAVRESAERDLAAALVNLRLGDERDYYDADGDRRARDAYYAPLGAVADGGALRRALSSLLEDTHDRRPAYQPARMVYPWVDLRPDRRLRSVYSGKSFDAEEFIRADVAAEAVRLTGLQDFLLRESTAGPGELASELDALEAASPFNCEHVVPQSWFAKREPMRGDLHHLFACEAGCNSFRGNIPYQDFPDFEEVVREDCGLREAGGFEPSHGKGAVARATLYFLLRYPGLVGESGEFPRSRLPVLLAWHEREPVDEYERHRNAAVAEIQGNRNPLTDHPEWAREIDFSDVWA</sequence>
<name>A0ABV2YEV3_9ACTN</name>
<keyword evidence="4" id="KW-1185">Reference proteome</keyword>
<evidence type="ECO:0000256" key="1">
    <source>
        <dbReference type="ARBA" id="ARBA00022722"/>
    </source>
</evidence>
<accession>A0ABV2YEV3</accession>
<dbReference type="GO" id="GO:0004519">
    <property type="term" value="F:endonuclease activity"/>
    <property type="evidence" value="ECO:0007669"/>
    <property type="project" value="UniProtKB-KW"/>
</dbReference>
<dbReference type="InterPro" id="IPR044925">
    <property type="entry name" value="His-Me_finger_sf"/>
</dbReference>
<dbReference type="Proteomes" id="UP001550850">
    <property type="component" value="Unassembled WGS sequence"/>
</dbReference>
<reference evidence="3 4" key="1">
    <citation type="submission" date="2024-06" db="EMBL/GenBank/DDBJ databases">
        <title>The Natural Products Discovery Center: Release of the First 8490 Sequenced Strains for Exploring Actinobacteria Biosynthetic Diversity.</title>
        <authorList>
            <person name="Kalkreuter E."/>
            <person name="Kautsar S.A."/>
            <person name="Yang D."/>
            <person name="Bader C.D."/>
            <person name="Teijaro C.N."/>
            <person name="Fluegel L."/>
            <person name="Davis C.M."/>
            <person name="Simpson J.R."/>
            <person name="Lauterbach L."/>
            <person name="Steele A.D."/>
            <person name="Gui C."/>
            <person name="Meng S."/>
            <person name="Li G."/>
            <person name="Viehrig K."/>
            <person name="Ye F."/>
            <person name="Su P."/>
            <person name="Kiefer A.F."/>
            <person name="Nichols A."/>
            <person name="Cepeda A.J."/>
            <person name="Yan W."/>
            <person name="Fan B."/>
            <person name="Jiang Y."/>
            <person name="Adhikari A."/>
            <person name="Zheng C.-J."/>
            <person name="Schuster L."/>
            <person name="Cowan T.M."/>
            <person name="Smanski M.J."/>
            <person name="Chevrette M.G."/>
            <person name="De Carvalho L.P.S."/>
            <person name="Shen B."/>
        </authorList>
    </citation>
    <scope>NUCLEOTIDE SEQUENCE [LARGE SCALE GENOMIC DNA]</scope>
    <source>
        <strain evidence="3 4">NPDC038104</strain>
    </source>
</reference>
<dbReference type="PANTHER" id="PTHR33607:SF2">
    <property type="entry name" value="ENDONUCLEASE-1"/>
    <property type="match status" value="1"/>
</dbReference>
<comment type="caution">
    <text evidence="3">The sequence shown here is derived from an EMBL/GenBank/DDBJ whole genome shotgun (WGS) entry which is preliminary data.</text>
</comment>
<dbReference type="InterPro" id="IPR009003">
    <property type="entry name" value="Peptidase_S1_PA"/>
</dbReference>
<dbReference type="RefSeq" id="WP_108956017.1">
    <property type="nucleotide sequence ID" value="NZ_BEVZ01000006.1"/>
</dbReference>
<organism evidence="3 4">
    <name type="scientific">Streptomyces fragilis</name>
    <dbReference type="NCBI Taxonomy" id="67301"/>
    <lineage>
        <taxon>Bacteria</taxon>
        <taxon>Bacillati</taxon>
        <taxon>Actinomycetota</taxon>
        <taxon>Actinomycetes</taxon>
        <taxon>Kitasatosporales</taxon>
        <taxon>Streptomycetaceae</taxon>
        <taxon>Streptomyces</taxon>
    </lineage>
</organism>
<dbReference type="Pfam" id="PF04231">
    <property type="entry name" value="Endonuclease_1"/>
    <property type="match status" value="1"/>
</dbReference>
<keyword evidence="3" id="KW-0255">Endonuclease</keyword>
<dbReference type="InterPro" id="IPR007346">
    <property type="entry name" value="Endonuclease-I"/>
</dbReference>